<dbReference type="AlphaFoldDB" id="A0A023AW87"/>
<comment type="caution">
    <text evidence="4">The sequence shown here is derived from an EMBL/GenBank/DDBJ whole genome shotgun (WGS) entry which is preliminary data.</text>
</comment>
<dbReference type="GO" id="GO:0003676">
    <property type="term" value="F:nucleic acid binding"/>
    <property type="evidence" value="ECO:0007669"/>
    <property type="project" value="InterPro"/>
</dbReference>
<dbReference type="EMBL" id="AFNH02001535">
    <property type="protein sequence ID" value="EZG42996.1"/>
    <property type="molecule type" value="Genomic_DNA"/>
</dbReference>
<dbReference type="OrthoDB" id="10057083at2759"/>
<evidence type="ECO:0000256" key="2">
    <source>
        <dbReference type="SAM" id="MobiDB-lite"/>
    </source>
</evidence>
<dbReference type="VEuPathDB" id="CryptoDB:GNI_198950"/>
<feature type="region of interest" description="Disordered" evidence="2">
    <location>
        <begin position="301"/>
        <end position="326"/>
    </location>
</feature>
<keyword evidence="1" id="KW-0863">Zinc-finger</keyword>
<keyword evidence="1" id="KW-0479">Metal-binding</keyword>
<sequence>MSMHEPSLIHILVAQLPPELMDTVATLSDQARLDAEAFVSEMVRELFPFSGYLAEHLSAMLDFEQADLPHLPHRIKARLNRFVRLAARWERASYIPTWLLRDRALAANSEAYRCRFRDVARDRPLLRVVTELHGSSGRVGAPVFAAAEDLRVAQDEPEEGEAPPGPCCGVCDGAHYAKACPFREHACFNCGQKGHLRRKCRVQFLPDVYGHPAHRVETARNGWFHVRVGGDRTKGDRLDTAKRVVDMEHVAWKQARERQAAQRQGGKGVGLATLEPAAPPGGTADTRLDRLEEQLGQLVAALAANNPPERGVGYGSPDDAANPHFG</sequence>
<feature type="domain" description="CCHC-type" evidence="3">
    <location>
        <begin position="187"/>
        <end position="201"/>
    </location>
</feature>
<dbReference type="SMART" id="SM00343">
    <property type="entry name" value="ZnF_C2HC"/>
    <property type="match status" value="1"/>
</dbReference>
<dbReference type="Gene3D" id="4.10.60.10">
    <property type="entry name" value="Zinc finger, CCHC-type"/>
    <property type="match status" value="1"/>
</dbReference>
<dbReference type="Proteomes" id="UP000019763">
    <property type="component" value="Unassembled WGS sequence"/>
</dbReference>
<accession>A0A023AW87</accession>
<evidence type="ECO:0000313" key="4">
    <source>
        <dbReference type="EMBL" id="EZG42996.1"/>
    </source>
</evidence>
<dbReference type="RefSeq" id="XP_011133731.1">
    <property type="nucleotide sequence ID" value="XM_011135429.1"/>
</dbReference>
<dbReference type="InterPro" id="IPR001878">
    <property type="entry name" value="Znf_CCHC"/>
</dbReference>
<protein>
    <submittedName>
        <fullName evidence="4">Zinc knuckle protein</fullName>
    </submittedName>
</protein>
<gene>
    <name evidence="4" type="ORF">GNI_198950</name>
</gene>
<evidence type="ECO:0000259" key="3">
    <source>
        <dbReference type="PROSITE" id="PS50158"/>
    </source>
</evidence>
<evidence type="ECO:0000256" key="1">
    <source>
        <dbReference type="PROSITE-ProRule" id="PRU00047"/>
    </source>
</evidence>
<dbReference type="GO" id="GO:0008270">
    <property type="term" value="F:zinc ion binding"/>
    <property type="evidence" value="ECO:0007669"/>
    <property type="project" value="UniProtKB-KW"/>
</dbReference>
<keyword evidence="5" id="KW-1185">Reference proteome</keyword>
<name>A0A023AW87_GRENI</name>
<organism evidence="4 5">
    <name type="scientific">Gregarina niphandrodes</name>
    <name type="common">Septate eugregarine</name>
    <dbReference type="NCBI Taxonomy" id="110365"/>
    <lineage>
        <taxon>Eukaryota</taxon>
        <taxon>Sar</taxon>
        <taxon>Alveolata</taxon>
        <taxon>Apicomplexa</taxon>
        <taxon>Conoidasida</taxon>
        <taxon>Gregarinasina</taxon>
        <taxon>Eugregarinorida</taxon>
        <taxon>Gregarinidae</taxon>
        <taxon>Gregarina</taxon>
    </lineage>
</organism>
<dbReference type="Pfam" id="PF00098">
    <property type="entry name" value="zf-CCHC"/>
    <property type="match status" value="1"/>
</dbReference>
<feature type="region of interest" description="Disordered" evidence="2">
    <location>
        <begin position="260"/>
        <end position="286"/>
    </location>
</feature>
<dbReference type="GeneID" id="22916361"/>
<proteinExistence type="predicted"/>
<dbReference type="PROSITE" id="PS50158">
    <property type="entry name" value="ZF_CCHC"/>
    <property type="match status" value="1"/>
</dbReference>
<reference evidence="4" key="1">
    <citation type="submission" date="2013-12" db="EMBL/GenBank/DDBJ databases">
        <authorList>
            <person name="Omoto C.K."/>
            <person name="Sibley D."/>
            <person name="Venepally P."/>
            <person name="Hadjithomas M."/>
            <person name="Karamycheva S."/>
            <person name="Brunk B."/>
            <person name="Roos D."/>
            <person name="Caler E."/>
            <person name="Lorenzi H."/>
        </authorList>
    </citation>
    <scope>NUCLEOTIDE SEQUENCE</scope>
</reference>
<keyword evidence="1" id="KW-0862">Zinc</keyword>
<evidence type="ECO:0000313" key="5">
    <source>
        <dbReference type="Proteomes" id="UP000019763"/>
    </source>
</evidence>